<evidence type="ECO:0000256" key="1">
    <source>
        <dbReference type="ARBA" id="ARBA00009817"/>
    </source>
</evidence>
<keyword evidence="5" id="KW-1185">Reference proteome</keyword>
<name>A0A8K0AD28_BRALA</name>
<dbReference type="Pfam" id="PF04832">
    <property type="entry name" value="SOUL"/>
    <property type="match status" value="2"/>
</dbReference>
<dbReference type="OrthoDB" id="6424451at2759"/>
<comment type="similarity">
    <text evidence="1">Belongs to the HEBP family.</text>
</comment>
<keyword evidence="3" id="KW-0732">Signal</keyword>
<reference evidence="4" key="1">
    <citation type="submission" date="2022-01" db="EMBL/GenBank/DDBJ databases">
        <authorList>
            <person name="Braso-Vives M."/>
        </authorList>
    </citation>
    <scope>NUCLEOTIDE SEQUENCE</scope>
</reference>
<evidence type="ECO:0000256" key="2">
    <source>
        <dbReference type="SAM" id="MobiDB-lite"/>
    </source>
</evidence>
<sequence>MASKILLSVFLLVCVGVSRSYIQTEHPQGDHHSTTSEGDLENACTRECPDFELLCSRPEYDVRRYKSALWVSTTMSDLSLSQASGRGRKRLHDYFGGANDKRLKMSYTAPLVTQTRAPSESPVREITVSMPLPTKVAKNPPKPRDPRVVIDLVPEVIMYVKKFGRRSPKVGFVADLEAKNFYKTLKATNEPLHENDGYYYIAQYDSSDSSDHNMYNEIGVFAMNERTYKWLEFNDLTADGQGLPKCLRGNDEAMVWEKMDQSDIPLLTREQCSTTYCQAPRKCPKFEREKVKGIDDKTIMLKYPKDVNDIQSLAYVPPTCYYDTAVHASASPLFKALNTSGITLSEVGVTITVAMEKRDELDGEKSCQKFFKVVFLTGGARGKGHQDVQMKKEAGLQTPKTLEAIHQEKTTGPSDYSKCFGGNAYYEPTTITSTAKMLMERLRDKKKCFLGDHISVVEYHPQSRLFDRYNEIDLDADLDCSDQEGRPPFTFHLPVSKDYSRTEARPSLGDRCDTHECPKITTIMGLENNLKIVEYAGNYFHSKSPSKSCSNTESHYKALNPLLSYLNGKNEDSSKIDMTKPLYGKLDLFGQRCEKVTTFGTIVPEKFADNPPKPIDDTVSFERSVVESRWFRSLYKGRYGSGELERHLNDMISDLDNLKPFGVEYNVQELWIGTYDDPGTEEGLFEFVIEGIRAPKESQGDDRSEETGEKRKEDTSDGKVTLPKPEGCRECATVYVTKNHSNFMELSSPNSRSLCHRTKLCGHPQTYGRQLIRPILGYFDGDNSANEKINNTGVPETYTKVYSAEEEQKGIAPCERAYMACVALSDEYKELPKPNGKGTWVGYFSYDKPLTNPEEKITYFLFPKKTEDKGEEPSDGDSNETEN</sequence>
<feature type="chain" id="PRO_5035445749" evidence="3">
    <location>
        <begin position="21"/>
        <end position="883"/>
    </location>
</feature>
<evidence type="ECO:0000256" key="3">
    <source>
        <dbReference type="SAM" id="SignalP"/>
    </source>
</evidence>
<dbReference type="FunFam" id="3.20.80.10:FF:000019">
    <property type="entry name" value="Uncharacterized protein"/>
    <property type="match status" value="1"/>
</dbReference>
<dbReference type="AlphaFoldDB" id="A0A8K0AD28"/>
<gene>
    <name evidence="4" type="primary">HEBP2</name>
    <name evidence="4" type="ORF">BLAG_LOCUS23897</name>
</gene>
<dbReference type="EMBL" id="OV696693">
    <property type="protein sequence ID" value="CAH1272180.1"/>
    <property type="molecule type" value="Genomic_DNA"/>
</dbReference>
<dbReference type="Proteomes" id="UP000838412">
    <property type="component" value="Chromosome 8"/>
</dbReference>
<dbReference type="FunFam" id="3.20.80.10:FF:000002">
    <property type="entry name" value="Heme-binding protein 2"/>
    <property type="match status" value="1"/>
</dbReference>
<feature type="region of interest" description="Disordered" evidence="2">
    <location>
        <begin position="695"/>
        <end position="723"/>
    </location>
</feature>
<protein>
    <submittedName>
        <fullName evidence="4">HEBP2 protein</fullName>
    </submittedName>
</protein>
<dbReference type="InterPro" id="IPR011256">
    <property type="entry name" value="Reg_factor_effector_dom_sf"/>
</dbReference>
<feature type="compositionally biased region" description="Basic and acidic residues" evidence="2">
    <location>
        <begin position="695"/>
        <end position="717"/>
    </location>
</feature>
<dbReference type="SUPFAM" id="SSF55136">
    <property type="entry name" value="Probable bacterial effector-binding domain"/>
    <property type="match status" value="2"/>
</dbReference>
<feature type="signal peptide" evidence="3">
    <location>
        <begin position="1"/>
        <end position="20"/>
    </location>
</feature>
<dbReference type="PANTHER" id="PTHR11220">
    <property type="entry name" value="HEME-BINDING PROTEIN-RELATED"/>
    <property type="match status" value="1"/>
</dbReference>
<proteinExistence type="inferred from homology"/>
<evidence type="ECO:0000313" key="4">
    <source>
        <dbReference type="EMBL" id="CAH1272180.1"/>
    </source>
</evidence>
<dbReference type="Gene3D" id="3.20.80.10">
    <property type="entry name" value="Regulatory factor, effector binding domain"/>
    <property type="match status" value="3"/>
</dbReference>
<dbReference type="PANTHER" id="PTHR11220:SF1">
    <property type="entry name" value="HEME-BINDING PROTEIN 2"/>
    <property type="match status" value="1"/>
</dbReference>
<accession>A0A8K0AD28</accession>
<evidence type="ECO:0000313" key="5">
    <source>
        <dbReference type="Proteomes" id="UP000838412"/>
    </source>
</evidence>
<organism evidence="4 5">
    <name type="scientific">Branchiostoma lanceolatum</name>
    <name type="common">Common lancelet</name>
    <name type="synonym">Amphioxus lanceolatum</name>
    <dbReference type="NCBI Taxonomy" id="7740"/>
    <lineage>
        <taxon>Eukaryota</taxon>
        <taxon>Metazoa</taxon>
        <taxon>Chordata</taxon>
        <taxon>Cephalochordata</taxon>
        <taxon>Leptocardii</taxon>
        <taxon>Amphioxiformes</taxon>
        <taxon>Branchiostomatidae</taxon>
        <taxon>Branchiostoma</taxon>
    </lineage>
</organism>
<feature type="region of interest" description="Disordered" evidence="2">
    <location>
        <begin position="862"/>
        <end position="883"/>
    </location>
</feature>
<dbReference type="InterPro" id="IPR006917">
    <property type="entry name" value="SOUL_heme-bd"/>
</dbReference>
<feature type="compositionally biased region" description="Acidic residues" evidence="2">
    <location>
        <begin position="873"/>
        <end position="883"/>
    </location>
</feature>